<dbReference type="InterPro" id="IPR000600">
    <property type="entry name" value="ROK"/>
</dbReference>
<proteinExistence type="inferred from homology"/>
<evidence type="ECO:0000256" key="1">
    <source>
        <dbReference type="ARBA" id="ARBA00006479"/>
    </source>
</evidence>
<accession>A0A329QQ37</accession>
<dbReference type="CDD" id="cd23763">
    <property type="entry name" value="ASKHA_ATPase_ROK"/>
    <property type="match status" value="1"/>
</dbReference>
<dbReference type="Proteomes" id="UP000250462">
    <property type="component" value="Unassembled WGS sequence"/>
</dbReference>
<dbReference type="InterPro" id="IPR011991">
    <property type="entry name" value="ArsR-like_HTH"/>
</dbReference>
<dbReference type="PANTHER" id="PTHR18964:SF149">
    <property type="entry name" value="BIFUNCTIONAL UDP-N-ACETYLGLUCOSAMINE 2-EPIMERASE_N-ACETYLMANNOSAMINE KINASE"/>
    <property type="match status" value="1"/>
</dbReference>
<dbReference type="InterPro" id="IPR043129">
    <property type="entry name" value="ATPase_NBD"/>
</dbReference>
<dbReference type="SUPFAM" id="SSF46785">
    <property type="entry name" value="Winged helix' DNA-binding domain"/>
    <property type="match status" value="1"/>
</dbReference>
<evidence type="ECO:0000313" key="3">
    <source>
        <dbReference type="EMBL" id="RAW13839.1"/>
    </source>
</evidence>
<dbReference type="InterPro" id="IPR012318">
    <property type="entry name" value="HTH_CRP"/>
</dbReference>
<dbReference type="SUPFAM" id="SSF53067">
    <property type="entry name" value="Actin-like ATPase domain"/>
    <property type="match status" value="1"/>
</dbReference>
<comment type="caution">
    <text evidence="3">The sequence shown here is derived from an EMBL/GenBank/DDBJ whole genome shotgun (WGS) entry which is preliminary data.</text>
</comment>
<dbReference type="Pfam" id="PF00480">
    <property type="entry name" value="ROK"/>
    <property type="match status" value="2"/>
</dbReference>
<reference evidence="3 4" key="1">
    <citation type="submission" date="2018-06" db="EMBL/GenBank/DDBJ databases">
        <title>Phytoactinopolyspora halophila sp. nov., a novel halophilic actinomycete isolated from a saline soil in China.</title>
        <authorList>
            <person name="Tang S.-K."/>
        </authorList>
    </citation>
    <scope>NUCLEOTIDE SEQUENCE [LARGE SCALE GENOMIC DNA]</scope>
    <source>
        <strain evidence="3 4">YIM 96934</strain>
    </source>
</reference>
<sequence>MRELNSSAILRQLRAETSMSVSALAKAVGLSRQAVTRSLNALESEGLIEFEGPDRESTRAGRPAQLVRFRAEAGYVLGLSISPQDLRVALADLGGTVAGSEVVQLPAGVRGDEAVHTLLDTVRRVLESAAVASDDVWFTSVGAPGIVDPAAGVIKLIPSMPGLAGDILVRRLAETLGGPVYLDNDVKLATQGERWRGAERREDSLVMVHWGERVGAGIVLHGELYRGASNDAGDVGFLDLLAESSAATRSPQGLGPFEEWVGAVEIVRLASVAAERCGDDEFRSRLAGAGERALGIVLDAVVDGAPAALEAIDVVAGRFAKGVAAIRAVLDPRLIVIGGPLARCGETLLAAVRRQLDQQPLNQPALEVSTLGDDAVVYGALHHSLEEIDRTTFDRVRGPLTTTTAPRKGA</sequence>
<dbReference type="GO" id="GO:0003677">
    <property type="term" value="F:DNA binding"/>
    <property type="evidence" value="ECO:0007669"/>
    <property type="project" value="InterPro"/>
</dbReference>
<dbReference type="InterPro" id="IPR036390">
    <property type="entry name" value="WH_DNA-bd_sf"/>
</dbReference>
<dbReference type="InterPro" id="IPR001387">
    <property type="entry name" value="Cro/C1-type_HTH"/>
</dbReference>
<dbReference type="CDD" id="cd00090">
    <property type="entry name" value="HTH_ARSR"/>
    <property type="match status" value="1"/>
</dbReference>
<dbReference type="OrthoDB" id="3189808at2"/>
<dbReference type="SMART" id="SM00419">
    <property type="entry name" value="HTH_CRP"/>
    <property type="match status" value="1"/>
</dbReference>
<gene>
    <name evidence="3" type="ORF">DPM12_12055</name>
</gene>
<dbReference type="AlphaFoldDB" id="A0A329QQ37"/>
<protein>
    <submittedName>
        <fullName evidence="3">ROK family transcriptional regulator</fullName>
    </submittedName>
</protein>
<dbReference type="EMBL" id="QMIG01000011">
    <property type="protein sequence ID" value="RAW13839.1"/>
    <property type="molecule type" value="Genomic_DNA"/>
</dbReference>
<dbReference type="PROSITE" id="PS50943">
    <property type="entry name" value="HTH_CROC1"/>
    <property type="match status" value="1"/>
</dbReference>
<evidence type="ECO:0000313" key="4">
    <source>
        <dbReference type="Proteomes" id="UP000250462"/>
    </source>
</evidence>
<feature type="domain" description="HTH cro/C1-type" evidence="2">
    <location>
        <begin position="10"/>
        <end position="37"/>
    </location>
</feature>
<dbReference type="Pfam" id="PF13412">
    <property type="entry name" value="HTH_24"/>
    <property type="match status" value="1"/>
</dbReference>
<name>A0A329QQ37_9ACTN</name>
<dbReference type="GO" id="GO:0006355">
    <property type="term" value="P:regulation of DNA-templated transcription"/>
    <property type="evidence" value="ECO:0007669"/>
    <property type="project" value="InterPro"/>
</dbReference>
<keyword evidence="4" id="KW-1185">Reference proteome</keyword>
<comment type="similarity">
    <text evidence="1">Belongs to the ROK (NagC/XylR) family.</text>
</comment>
<dbReference type="Gene3D" id="3.30.420.40">
    <property type="match status" value="2"/>
</dbReference>
<evidence type="ECO:0000259" key="2">
    <source>
        <dbReference type="PROSITE" id="PS50943"/>
    </source>
</evidence>
<dbReference type="Gene3D" id="1.10.10.10">
    <property type="entry name" value="Winged helix-like DNA-binding domain superfamily/Winged helix DNA-binding domain"/>
    <property type="match status" value="1"/>
</dbReference>
<dbReference type="InterPro" id="IPR036388">
    <property type="entry name" value="WH-like_DNA-bd_sf"/>
</dbReference>
<dbReference type="PANTHER" id="PTHR18964">
    <property type="entry name" value="ROK (REPRESSOR, ORF, KINASE) FAMILY"/>
    <property type="match status" value="1"/>
</dbReference>
<organism evidence="3 4">
    <name type="scientific">Phytoactinopolyspora halophila</name>
    <dbReference type="NCBI Taxonomy" id="1981511"/>
    <lineage>
        <taxon>Bacteria</taxon>
        <taxon>Bacillati</taxon>
        <taxon>Actinomycetota</taxon>
        <taxon>Actinomycetes</taxon>
        <taxon>Jiangellales</taxon>
        <taxon>Jiangellaceae</taxon>
        <taxon>Phytoactinopolyspora</taxon>
    </lineage>
</organism>